<keyword evidence="2" id="KW-1185">Reference proteome</keyword>
<dbReference type="EMBL" id="KT224359">
    <property type="protein sequence ID" value="ALA13143.1"/>
    <property type="molecule type" value="Genomic_DNA"/>
</dbReference>
<dbReference type="OrthoDB" id="7133at10239"/>
<name>A0A0K2D083_9CAUD</name>
<accession>A0A0K2D083</accession>
<proteinExistence type="predicted"/>
<dbReference type="GeneID" id="26633353"/>
<organism evidence="1 2">
    <name type="scientific">Bacillus phage TsarBomba</name>
    <dbReference type="NCBI Taxonomy" id="1690456"/>
    <lineage>
        <taxon>Viruses</taxon>
        <taxon>Duplodnaviria</taxon>
        <taxon>Heunggongvirae</taxon>
        <taxon>Uroviricota</taxon>
        <taxon>Caudoviricetes</taxon>
        <taxon>Herelleviridae</taxon>
        <taxon>Bastillevirinae</taxon>
        <taxon>Tsarbombavirus</taxon>
        <taxon>Tsarbombavirus tsarbomba</taxon>
    </lineage>
</organism>
<sequence>MRYDDVDVKWEYNVTDALTVAESHEWNKNDEIDFLEVVPIVTIDSDSLRIIETRQDTFPKSIIEEAMQSVSIRNMVDRDMDTENYNIILTDLERTIIVAIDRKTNKIVAYGKMVTRRELKMFNYLTYNRVKVTRRDIVEEMGTEQNPKKKRVTDLTYAQTVGTTQLERKLKKVALHSLEEVLKEEKPGLIRYFYTGLFPDKKVPHNKSEAKMYDEMVEFLSYGWTNEQEQFGTDLVRYLGVFEGNWNALVNQRRNLDGVR</sequence>
<gene>
    <name evidence="1" type="ORF">TSARBOMBA_27</name>
</gene>
<dbReference type="KEGG" id="vg:26633353"/>
<reference evidence="1 2" key="1">
    <citation type="journal article" date="2015" name="Genome Announc.">
        <title>Complete Genome Sequence of Bacillus cereus Group Phage TsarBomba.</title>
        <authorList>
            <person name="Erill I."/>
            <person name="Caruso S.M."/>
        </authorList>
    </citation>
    <scope>NUCLEOTIDE SEQUENCE [LARGE SCALE GENOMIC DNA]</scope>
</reference>
<evidence type="ECO:0000313" key="2">
    <source>
        <dbReference type="Proteomes" id="UP000204602"/>
    </source>
</evidence>
<protein>
    <submittedName>
        <fullName evidence="1">Uncharacterized protein</fullName>
    </submittedName>
</protein>
<dbReference type="InterPro" id="IPR020909">
    <property type="entry name" value="UPF0736"/>
</dbReference>
<evidence type="ECO:0000313" key="1">
    <source>
        <dbReference type="EMBL" id="ALA13143.1"/>
    </source>
</evidence>
<dbReference type="Pfam" id="PF12227">
    <property type="entry name" value="DUF3603"/>
    <property type="match status" value="1"/>
</dbReference>
<dbReference type="RefSeq" id="YP_009206862.1">
    <property type="nucleotide sequence ID" value="NC_028890.1"/>
</dbReference>
<dbReference type="Proteomes" id="UP000204602">
    <property type="component" value="Segment"/>
</dbReference>